<feature type="domain" description="NADH:flavin oxidoreductase/NADH oxidase N-terminal" evidence="6">
    <location>
        <begin position="5"/>
        <end position="341"/>
    </location>
</feature>
<dbReference type="InterPro" id="IPR001155">
    <property type="entry name" value="OxRdtase_FMN_N"/>
</dbReference>
<evidence type="ECO:0000313" key="7">
    <source>
        <dbReference type="EMBL" id="KAB7658259.1"/>
    </source>
</evidence>
<keyword evidence="4" id="KW-0521">NADP</keyword>
<sequence length="363" mass="39677">MDTMLFTPIELGPVTIPNRIAVPPMCMYSAKSGVAQLFHKMHYGHLAASGAGLVCIEAMAVTPEGRITESDLGLWSDECEAGLKELVDLMHEIEPACRVMVQLNHAGRKASVTKPWDGETKTVEPMDGGWPVRAPSAIPFNERYTKPRVLSFDDCARVANAFGEAAKRAERAGVDGIEIHMAHGYLIHQFLSPLTNTRIDEYGGALENRMRFAREVMNAVKSSVSDRMVVGLRVSATDWVPDGWTIEDTVKLVKVAKTQGLHFVDVSTGGNIENAPIPVGPGYQVPFASRVKAETGMPTFAVGLIRDAWQAETLLREGAADVIDIGRAMLDDPHWGWHAASALHVKKVPELVVPPQYLRGLTY</sequence>
<dbReference type="GO" id="GO:0010181">
    <property type="term" value="F:FMN binding"/>
    <property type="evidence" value="ECO:0007669"/>
    <property type="project" value="InterPro"/>
</dbReference>
<dbReference type="Pfam" id="PF00724">
    <property type="entry name" value="Oxidored_FMN"/>
    <property type="match status" value="1"/>
</dbReference>
<dbReference type="InterPro" id="IPR013785">
    <property type="entry name" value="Aldolase_TIM"/>
</dbReference>
<comment type="caution">
    <text evidence="7">The sequence shown here is derived from an EMBL/GenBank/DDBJ whole genome shotgun (WGS) entry which is preliminary data.</text>
</comment>
<proteinExistence type="predicted"/>
<dbReference type="Proteomes" id="UP000430564">
    <property type="component" value="Unassembled WGS sequence"/>
</dbReference>
<keyword evidence="3" id="KW-0288">FMN</keyword>
<evidence type="ECO:0000259" key="6">
    <source>
        <dbReference type="Pfam" id="PF00724"/>
    </source>
</evidence>
<dbReference type="SUPFAM" id="SSF51395">
    <property type="entry name" value="FMN-linked oxidoreductases"/>
    <property type="match status" value="1"/>
</dbReference>
<dbReference type="GO" id="GO:0050661">
    <property type="term" value="F:NADP binding"/>
    <property type="evidence" value="ECO:0007669"/>
    <property type="project" value="InterPro"/>
</dbReference>
<keyword evidence="5" id="KW-0560">Oxidoreductase</keyword>
<dbReference type="CDD" id="cd02932">
    <property type="entry name" value="OYE_YqiM_FMN"/>
    <property type="match status" value="1"/>
</dbReference>
<dbReference type="OrthoDB" id="8985337at2"/>
<gene>
    <name evidence="7" type="ORF">GBM95_07605</name>
</gene>
<dbReference type="EMBL" id="WEHX01000048">
    <property type="protein sequence ID" value="KAB7658259.1"/>
    <property type="molecule type" value="Genomic_DNA"/>
</dbReference>
<accession>A0A6I1EPU4</accession>
<dbReference type="InterPro" id="IPR044152">
    <property type="entry name" value="YqjM-like"/>
</dbReference>
<evidence type="ECO:0000256" key="1">
    <source>
        <dbReference type="ARBA" id="ARBA00001917"/>
    </source>
</evidence>
<reference evidence="7 8" key="1">
    <citation type="submission" date="2019-10" db="EMBL/GenBank/DDBJ databases">
        <title>Genome diversity of Sutterella seckii.</title>
        <authorList>
            <person name="Chaplin A.V."/>
            <person name="Sokolova S.R."/>
            <person name="Mosin K.A."/>
            <person name="Ivanova E.L."/>
            <person name="Kochetkova T.O."/>
            <person name="Goltsov A.Y."/>
            <person name="Trofimov D.Y."/>
            <person name="Efimov B.A."/>
        </authorList>
    </citation>
    <scope>NUCLEOTIDE SEQUENCE [LARGE SCALE GENOMIC DNA]</scope>
    <source>
        <strain evidence="7 8">ASD393</strain>
    </source>
</reference>
<evidence type="ECO:0000256" key="3">
    <source>
        <dbReference type="ARBA" id="ARBA00022643"/>
    </source>
</evidence>
<dbReference type="Gene3D" id="3.20.20.70">
    <property type="entry name" value="Aldolase class I"/>
    <property type="match status" value="1"/>
</dbReference>
<protein>
    <submittedName>
        <fullName evidence="7">NADH:flavin oxidoreductase/NADH oxidase</fullName>
    </submittedName>
</protein>
<organism evidence="7 8">
    <name type="scientific">Sutterella seckii</name>
    <dbReference type="NCBI Taxonomy" id="1944635"/>
    <lineage>
        <taxon>Bacteria</taxon>
        <taxon>Pseudomonadati</taxon>
        <taxon>Pseudomonadota</taxon>
        <taxon>Betaproteobacteria</taxon>
        <taxon>Burkholderiales</taxon>
        <taxon>Sutterellaceae</taxon>
        <taxon>Sutterella</taxon>
    </lineage>
</organism>
<dbReference type="AlphaFoldDB" id="A0A6I1EPU4"/>
<evidence type="ECO:0000313" key="8">
    <source>
        <dbReference type="Proteomes" id="UP000430564"/>
    </source>
</evidence>
<evidence type="ECO:0000256" key="2">
    <source>
        <dbReference type="ARBA" id="ARBA00022630"/>
    </source>
</evidence>
<dbReference type="PANTHER" id="PTHR43303">
    <property type="entry name" value="NADPH DEHYDROGENASE C23G7.10C-RELATED"/>
    <property type="match status" value="1"/>
</dbReference>
<dbReference type="RefSeq" id="WP_152158552.1">
    <property type="nucleotide sequence ID" value="NZ_WEHX01000048.1"/>
</dbReference>
<evidence type="ECO:0000256" key="4">
    <source>
        <dbReference type="ARBA" id="ARBA00022857"/>
    </source>
</evidence>
<dbReference type="GO" id="GO:0003959">
    <property type="term" value="F:NADPH dehydrogenase activity"/>
    <property type="evidence" value="ECO:0007669"/>
    <property type="project" value="InterPro"/>
</dbReference>
<evidence type="ECO:0000256" key="5">
    <source>
        <dbReference type="ARBA" id="ARBA00023002"/>
    </source>
</evidence>
<keyword evidence="2" id="KW-0285">Flavoprotein</keyword>
<comment type="cofactor">
    <cofactor evidence="1">
        <name>FMN</name>
        <dbReference type="ChEBI" id="CHEBI:58210"/>
    </cofactor>
</comment>
<dbReference type="PANTHER" id="PTHR43303:SF4">
    <property type="entry name" value="NADPH DEHYDROGENASE C23G7.10C-RELATED"/>
    <property type="match status" value="1"/>
</dbReference>
<name>A0A6I1EPU4_9BURK</name>